<dbReference type="PANTHER" id="PTHR37576:SF2">
    <property type="entry name" value="DEFECT AT LOW TEMPERATURE PROTEIN 1"/>
    <property type="match status" value="1"/>
</dbReference>
<keyword evidence="2" id="KW-0472">Membrane</keyword>
<feature type="compositionally biased region" description="Basic and acidic residues" evidence="1">
    <location>
        <begin position="555"/>
        <end position="566"/>
    </location>
</feature>
<keyword evidence="2" id="KW-1133">Transmembrane helix</keyword>
<evidence type="ECO:0000313" key="3">
    <source>
        <dbReference type="EMBL" id="KAF2679642.1"/>
    </source>
</evidence>
<dbReference type="Proteomes" id="UP000799291">
    <property type="component" value="Unassembled WGS sequence"/>
</dbReference>
<keyword evidence="2" id="KW-0812">Transmembrane</keyword>
<accession>A0A6G1IN45</accession>
<feature type="transmembrane region" description="Helical" evidence="2">
    <location>
        <begin position="75"/>
        <end position="97"/>
    </location>
</feature>
<reference evidence="3" key="1">
    <citation type="journal article" date="2020" name="Stud. Mycol.">
        <title>101 Dothideomycetes genomes: a test case for predicting lifestyles and emergence of pathogens.</title>
        <authorList>
            <person name="Haridas S."/>
            <person name="Albert R."/>
            <person name="Binder M."/>
            <person name="Bloem J."/>
            <person name="Labutti K."/>
            <person name="Salamov A."/>
            <person name="Andreopoulos B."/>
            <person name="Baker S."/>
            <person name="Barry K."/>
            <person name="Bills G."/>
            <person name="Bluhm B."/>
            <person name="Cannon C."/>
            <person name="Castanera R."/>
            <person name="Culley D."/>
            <person name="Daum C."/>
            <person name="Ezra D."/>
            <person name="Gonzalez J."/>
            <person name="Henrissat B."/>
            <person name="Kuo A."/>
            <person name="Liang C."/>
            <person name="Lipzen A."/>
            <person name="Lutzoni F."/>
            <person name="Magnuson J."/>
            <person name="Mondo S."/>
            <person name="Nolan M."/>
            <person name="Ohm R."/>
            <person name="Pangilinan J."/>
            <person name="Park H.-J."/>
            <person name="Ramirez L."/>
            <person name="Alfaro M."/>
            <person name="Sun H."/>
            <person name="Tritt A."/>
            <person name="Yoshinaga Y."/>
            <person name="Zwiers L.-H."/>
            <person name="Turgeon B."/>
            <person name="Goodwin S."/>
            <person name="Spatafora J."/>
            <person name="Crous P."/>
            <person name="Grigoriev I."/>
        </authorList>
    </citation>
    <scope>NUCLEOTIDE SEQUENCE</scope>
    <source>
        <strain evidence="3">CBS 122367</strain>
    </source>
</reference>
<dbReference type="InterPro" id="IPR021514">
    <property type="entry name" value="DUF3176"/>
</dbReference>
<feature type="region of interest" description="Disordered" evidence="1">
    <location>
        <begin position="555"/>
        <end position="704"/>
    </location>
</feature>
<proteinExistence type="predicted"/>
<feature type="transmembrane region" description="Helical" evidence="2">
    <location>
        <begin position="413"/>
        <end position="431"/>
    </location>
</feature>
<feature type="compositionally biased region" description="Polar residues" evidence="1">
    <location>
        <begin position="588"/>
        <end position="599"/>
    </location>
</feature>
<organism evidence="3 4">
    <name type="scientific">Lentithecium fluviatile CBS 122367</name>
    <dbReference type="NCBI Taxonomy" id="1168545"/>
    <lineage>
        <taxon>Eukaryota</taxon>
        <taxon>Fungi</taxon>
        <taxon>Dikarya</taxon>
        <taxon>Ascomycota</taxon>
        <taxon>Pezizomycotina</taxon>
        <taxon>Dothideomycetes</taxon>
        <taxon>Pleosporomycetidae</taxon>
        <taxon>Pleosporales</taxon>
        <taxon>Massarineae</taxon>
        <taxon>Lentitheciaceae</taxon>
        <taxon>Lentithecium</taxon>
    </lineage>
</organism>
<feature type="transmembrane region" description="Helical" evidence="2">
    <location>
        <begin position="34"/>
        <end position="55"/>
    </location>
</feature>
<dbReference type="AlphaFoldDB" id="A0A6G1IN45"/>
<dbReference type="EMBL" id="MU005602">
    <property type="protein sequence ID" value="KAF2679642.1"/>
    <property type="molecule type" value="Genomic_DNA"/>
</dbReference>
<name>A0A6G1IN45_9PLEO</name>
<feature type="compositionally biased region" description="Low complexity" evidence="1">
    <location>
        <begin position="639"/>
        <end position="653"/>
    </location>
</feature>
<dbReference type="Pfam" id="PF11374">
    <property type="entry name" value="DUF3176"/>
    <property type="match status" value="1"/>
</dbReference>
<protein>
    <submittedName>
        <fullName evidence="3">Uncharacterized protein</fullName>
    </submittedName>
</protein>
<feature type="transmembrane region" description="Helical" evidence="2">
    <location>
        <begin position="462"/>
        <end position="487"/>
    </location>
</feature>
<feature type="compositionally biased region" description="Polar residues" evidence="1">
    <location>
        <begin position="567"/>
        <end position="578"/>
    </location>
</feature>
<evidence type="ECO:0000256" key="1">
    <source>
        <dbReference type="SAM" id="MobiDB-lite"/>
    </source>
</evidence>
<evidence type="ECO:0000256" key="2">
    <source>
        <dbReference type="SAM" id="Phobius"/>
    </source>
</evidence>
<keyword evidence="4" id="KW-1185">Reference proteome</keyword>
<sequence>MADGSSRSLLAPAREYTKNQSAWRGQRSTYKLPTLIFTFLTLLVACIIASIFILLRSHEHPVGSWAIRPSILLSVLAGIYPIALSGLFTAGVAVVWWRSITHGTTLKTLHYINAGASPKDIPGAFLAGGHARRVALGALVVFAAKLTIGPFLQQATKPELRDITRDITMSIRIASEIPDGAFGTVSAFQPQGIGIQQDTFFGYNLTVKDGAQFHCPGNGTCEGNVTAAGINFVCSSESAPFDLFDPGENFSTVFSIDMELQPETSPPQLLFDSTYISAVDDNCIGTLTTTNCNIILATMLYPVRIRNGILRPNFTHVFHNPTTAIVKNYTSAGDAEMENPKAFMGPLRGALEAVGMIYRTKAHLIQRQIDGIDVVGYNFMTEDRSAPFWANMFLNTSLLGDPGRAEFIRRCPLVWYSPVEYVMTVVLALMFRTAYALSPELTGNQTFDAVYSGEELWNITDFGWLAASVAVMVCGIIATMLLLWGWWQLDHYTSLSPLETGKVFGAPILTNAGPEQEARAIIREIGHERVAHDGDELVWNGTVYATGVAATTRNARDPFSDDHRLSSLDTRMSAQSSLRGKGHRRGMSSVSDSSPSQARPSFEHSLGVTTRRPYDDEAELDSGQYGRPRSRSRGSDAIPMLPLSLSPVSGGSPQLPPIPPTGTIRMEAFGPTPRPRKGSRGEFDPLAGGKRPLSKIEERGSPSP</sequence>
<dbReference type="PANTHER" id="PTHR37576">
    <property type="entry name" value="DEFECT AT LOW TEMPERATURE PROTEIN 1"/>
    <property type="match status" value="1"/>
</dbReference>
<gene>
    <name evidence="3" type="ORF">K458DRAFT_422189</name>
</gene>
<feature type="compositionally biased region" description="Basic and acidic residues" evidence="1">
    <location>
        <begin position="694"/>
        <end position="704"/>
    </location>
</feature>
<dbReference type="OrthoDB" id="5357734at2759"/>
<evidence type="ECO:0000313" key="4">
    <source>
        <dbReference type="Proteomes" id="UP000799291"/>
    </source>
</evidence>